<dbReference type="Proteomes" id="UP000281192">
    <property type="component" value="Chromosome"/>
</dbReference>
<keyword evidence="2" id="KW-1185">Reference proteome</keyword>
<proteinExistence type="predicted"/>
<organism evidence="1 2">
    <name type="scientific">Caulobacter flavus</name>
    <dbReference type="NCBI Taxonomy" id="1679497"/>
    <lineage>
        <taxon>Bacteria</taxon>
        <taxon>Pseudomonadati</taxon>
        <taxon>Pseudomonadota</taxon>
        <taxon>Alphaproteobacteria</taxon>
        <taxon>Caulobacterales</taxon>
        <taxon>Caulobacteraceae</taxon>
        <taxon>Caulobacter</taxon>
    </lineage>
</organism>
<evidence type="ECO:0000313" key="1">
    <source>
        <dbReference type="EMBL" id="AYV45133.1"/>
    </source>
</evidence>
<protein>
    <submittedName>
        <fullName evidence="1">Uncharacterized protein</fullName>
    </submittedName>
</protein>
<dbReference type="RefSeq" id="WP_123170704.1">
    <property type="nucleotide sequence ID" value="NZ_CP026100.1"/>
</dbReference>
<sequence length="90" mass="9994">MSGRLQLYAEAMRSCEVFLETHGPSPMVDSAIRQIGRLIEMEKQGAYDLDYLRKVNIGLIGVREVVDVDRAIGDKLFAVAGVVRRIVESA</sequence>
<dbReference type="EMBL" id="CP026100">
    <property type="protein sequence ID" value="AYV45133.1"/>
    <property type="molecule type" value="Genomic_DNA"/>
</dbReference>
<gene>
    <name evidence="1" type="ORF">C1707_02130</name>
</gene>
<accession>A0ABN5QHQ8</accession>
<evidence type="ECO:0000313" key="2">
    <source>
        <dbReference type="Proteomes" id="UP000281192"/>
    </source>
</evidence>
<name>A0ABN5QHQ8_9CAUL</name>
<reference evidence="1 2" key="1">
    <citation type="submission" date="2018-01" db="EMBL/GenBank/DDBJ databases">
        <title>Complete genome sequence of Caulobacter flavus RHGG3.</title>
        <authorList>
            <person name="Yang E."/>
        </authorList>
    </citation>
    <scope>NUCLEOTIDE SEQUENCE [LARGE SCALE GENOMIC DNA]</scope>
    <source>
        <strain evidence="1 2">RHGG3</strain>
    </source>
</reference>